<reference evidence="5 6" key="1">
    <citation type="journal article" date="2019" name="Sci. Rep.">
        <title>A high-quality genome of Eragrostis curvula grass provides insights into Poaceae evolution and supports new strategies to enhance forage quality.</title>
        <authorList>
            <person name="Carballo J."/>
            <person name="Santos B.A.C.M."/>
            <person name="Zappacosta D."/>
            <person name="Garbus I."/>
            <person name="Selva J.P."/>
            <person name="Gallo C.A."/>
            <person name="Diaz A."/>
            <person name="Albertini E."/>
            <person name="Caccamo M."/>
            <person name="Echenique V."/>
        </authorList>
    </citation>
    <scope>NUCLEOTIDE SEQUENCE [LARGE SCALE GENOMIC DNA]</scope>
    <source>
        <strain evidence="6">cv. Victoria</strain>
        <tissue evidence="5">Leaf</tissue>
    </source>
</reference>
<dbReference type="GO" id="GO:0006417">
    <property type="term" value="P:regulation of translation"/>
    <property type="evidence" value="ECO:0007669"/>
    <property type="project" value="UniProtKB-KW"/>
</dbReference>
<dbReference type="GO" id="GO:0005737">
    <property type="term" value="C:cytoplasm"/>
    <property type="evidence" value="ECO:0007669"/>
    <property type="project" value="TreeGrafter"/>
</dbReference>
<evidence type="ECO:0000313" key="6">
    <source>
        <dbReference type="Proteomes" id="UP000324897"/>
    </source>
</evidence>
<dbReference type="InterPro" id="IPR001313">
    <property type="entry name" value="Pumilio_RNA-bd_rpt"/>
</dbReference>
<evidence type="ECO:0000256" key="3">
    <source>
        <dbReference type="PROSITE-ProRule" id="PRU00317"/>
    </source>
</evidence>
<dbReference type="GO" id="GO:0003729">
    <property type="term" value="F:mRNA binding"/>
    <property type="evidence" value="ECO:0007669"/>
    <property type="project" value="TreeGrafter"/>
</dbReference>
<evidence type="ECO:0000256" key="2">
    <source>
        <dbReference type="ARBA" id="ARBA00022845"/>
    </source>
</evidence>
<feature type="domain" description="PUM-HD" evidence="4">
    <location>
        <begin position="1"/>
        <end position="124"/>
    </location>
</feature>
<dbReference type="InterPro" id="IPR033133">
    <property type="entry name" value="PUM-HD"/>
</dbReference>
<name>A0A5J9WIH2_9POAL</name>
<keyword evidence="2" id="KW-0810">Translation regulation</keyword>
<dbReference type="OrthoDB" id="677338at2759"/>
<organism evidence="5 6">
    <name type="scientific">Eragrostis curvula</name>
    <name type="common">weeping love grass</name>
    <dbReference type="NCBI Taxonomy" id="38414"/>
    <lineage>
        <taxon>Eukaryota</taxon>
        <taxon>Viridiplantae</taxon>
        <taxon>Streptophyta</taxon>
        <taxon>Embryophyta</taxon>
        <taxon>Tracheophyta</taxon>
        <taxon>Spermatophyta</taxon>
        <taxon>Magnoliopsida</taxon>
        <taxon>Liliopsida</taxon>
        <taxon>Poales</taxon>
        <taxon>Poaceae</taxon>
        <taxon>PACMAD clade</taxon>
        <taxon>Chloridoideae</taxon>
        <taxon>Eragrostideae</taxon>
        <taxon>Eragrostidinae</taxon>
        <taxon>Eragrostis</taxon>
    </lineage>
</organism>
<gene>
    <name evidence="5" type="ORF">EJB05_07712</name>
</gene>
<dbReference type="Pfam" id="PF00806">
    <property type="entry name" value="PUF"/>
    <property type="match status" value="2"/>
</dbReference>
<protein>
    <recommendedName>
        <fullName evidence="4">PUM-HD domain-containing protein</fullName>
    </recommendedName>
</protein>
<keyword evidence="1" id="KW-0677">Repeat</keyword>
<keyword evidence="6" id="KW-1185">Reference proteome</keyword>
<dbReference type="EMBL" id="RWGY01000004">
    <property type="protein sequence ID" value="TVU48089.1"/>
    <property type="molecule type" value="Genomic_DNA"/>
</dbReference>
<dbReference type="InterPro" id="IPR016024">
    <property type="entry name" value="ARM-type_fold"/>
</dbReference>
<dbReference type="Proteomes" id="UP000324897">
    <property type="component" value="Chromosome 5"/>
</dbReference>
<comment type="caution">
    <text evidence="5">The sequence shown here is derived from an EMBL/GenBank/DDBJ whole genome shotgun (WGS) entry which is preliminary data.</text>
</comment>
<dbReference type="PANTHER" id="PTHR12537:SF133">
    <property type="entry name" value="OS03G0193150 PROTEIN"/>
    <property type="match status" value="1"/>
</dbReference>
<dbReference type="SMART" id="SM00025">
    <property type="entry name" value="Pumilio"/>
    <property type="match status" value="2"/>
</dbReference>
<dbReference type="Gene3D" id="1.25.10.10">
    <property type="entry name" value="Leucine-rich Repeat Variant"/>
    <property type="match status" value="1"/>
</dbReference>
<dbReference type="PROSITE" id="PS50303">
    <property type="entry name" value="PUM_HD"/>
    <property type="match status" value="1"/>
</dbReference>
<dbReference type="InterPro" id="IPR011989">
    <property type="entry name" value="ARM-like"/>
</dbReference>
<evidence type="ECO:0000313" key="5">
    <source>
        <dbReference type="EMBL" id="TVU48089.1"/>
    </source>
</evidence>
<dbReference type="Gramene" id="TVU48089">
    <property type="protein sequence ID" value="TVU48089"/>
    <property type="gene ID" value="EJB05_07712"/>
</dbReference>
<dbReference type="PANTHER" id="PTHR12537">
    <property type="entry name" value="RNA BINDING PROTEIN PUMILIO-RELATED"/>
    <property type="match status" value="1"/>
</dbReference>
<proteinExistence type="predicted"/>
<accession>A0A5J9WIH2</accession>
<dbReference type="PROSITE" id="PS50302">
    <property type="entry name" value="PUM"/>
    <property type="match status" value="1"/>
</dbReference>
<dbReference type="AlphaFoldDB" id="A0A5J9WIH2"/>
<feature type="non-terminal residue" evidence="5">
    <location>
        <position position="1"/>
    </location>
</feature>
<dbReference type="SUPFAM" id="SSF48371">
    <property type="entry name" value="ARM repeat"/>
    <property type="match status" value="1"/>
</dbReference>
<evidence type="ECO:0000259" key="4">
    <source>
        <dbReference type="PROSITE" id="PS50303"/>
    </source>
</evidence>
<evidence type="ECO:0000256" key="1">
    <source>
        <dbReference type="ARBA" id="ARBA00022737"/>
    </source>
</evidence>
<sequence length="130" mass="14754">MQKVLECGSEALKERVAERVAADVASLSVDKYGSYVVEACFQLTCSLTPMRRVLAAFIALSDEQLAELVQGVYSNYVVHKLLATGKKYFKEETLKLARRIEELPAEVQREMHAQRVMQVVKKQFPRGPRH</sequence>
<feature type="repeat" description="Pumilio" evidence="3">
    <location>
        <begin position="19"/>
        <end position="55"/>
    </location>
</feature>